<dbReference type="Gene3D" id="1.10.287.110">
    <property type="entry name" value="DnaJ domain"/>
    <property type="match status" value="1"/>
</dbReference>
<dbReference type="CDD" id="cd06257">
    <property type="entry name" value="DnaJ"/>
    <property type="match status" value="1"/>
</dbReference>
<dbReference type="OrthoDB" id="552049at2759"/>
<dbReference type="PROSITE" id="PS50076">
    <property type="entry name" value="DNAJ_2"/>
    <property type="match status" value="1"/>
</dbReference>
<dbReference type="AlphaFoldDB" id="A0A9Q0IYZ3"/>
<dbReference type="PANTHER" id="PTHR24074">
    <property type="entry name" value="CO-CHAPERONE PROTEIN DJLA"/>
    <property type="match status" value="1"/>
</dbReference>
<dbReference type="SUPFAM" id="SSF46565">
    <property type="entry name" value="Chaperone J-domain"/>
    <property type="match status" value="1"/>
</dbReference>
<dbReference type="SMART" id="SM00271">
    <property type="entry name" value="DnaJ"/>
    <property type="match status" value="1"/>
</dbReference>
<name>A0A9Q0IYZ3_9ROSI</name>
<protein>
    <recommendedName>
        <fullName evidence="1">J domain-containing protein</fullName>
    </recommendedName>
</protein>
<dbReference type="Pfam" id="PF00226">
    <property type="entry name" value="DnaJ"/>
    <property type="match status" value="1"/>
</dbReference>
<dbReference type="EMBL" id="JAKUCV010007745">
    <property type="protein sequence ID" value="KAJ4822149.1"/>
    <property type="molecule type" value="Genomic_DNA"/>
</dbReference>
<evidence type="ECO:0000259" key="1">
    <source>
        <dbReference type="PROSITE" id="PS50076"/>
    </source>
</evidence>
<dbReference type="InterPro" id="IPR050817">
    <property type="entry name" value="DjlA_DnaK_co-chaperone"/>
</dbReference>
<feature type="domain" description="J" evidence="1">
    <location>
        <begin position="61"/>
        <end position="132"/>
    </location>
</feature>
<sequence>MARAAASVGMIGGGNCVSGSPPSSTPSWFKINKCTGRERVRVVCSASSSSYPYVNGGRKMDPYRTLGIQRGASEYEIKTAFRKLAKKYHPDVCRGGNCSVEFSQINQAYDMVMTNMREEEAERAAASYDEPDSWDDYMGFEGGFVSYASHYSPYTTYS</sequence>
<reference evidence="2" key="2">
    <citation type="journal article" date="2023" name="Plants (Basel)">
        <title>Annotation of the Turnera subulata (Passifloraceae) Draft Genome Reveals the S-Locus Evolved after the Divergence of Turneroideae from Passifloroideae in a Stepwise Manner.</title>
        <authorList>
            <person name="Henning P.M."/>
            <person name="Roalson E.H."/>
            <person name="Mir W."/>
            <person name="McCubbin A.G."/>
            <person name="Shore J.S."/>
        </authorList>
    </citation>
    <scope>NUCLEOTIDE SEQUENCE</scope>
    <source>
        <strain evidence="2">F60SS</strain>
    </source>
</reference>
<gene>
    <name evidence="2" type="ORF">Tsubulata_017307</name>
</gene>
<reference evidence="2" key="1">
    <citation type="submission" date="2022-02" db="EMBL/GenBank/DDBJ databases">
        <authorList>
            <person name="Henning P.M."/>
            <person name="McCubbin A.G."/>
            <person name="Shore J.S."/>
        </authorList>
    </citation>
    <scope>NUCLEOTIDE SEQUENCE</scope>
    <source>
        <strain evidence="2">F60SS</strain>
        <tissue evidence="2">Leaves</tissue>
    </source>
</reference>
<dbReference type="InterPro" id="IPR036869">
    <property type="entry name" value="J_dom_sf"/>
</dbReference>
<dbReference type="InterPro" id="IPR001623">
    <property type="entry name" value="DnaJ_domain"/>
</dbReference>
<dbReference type="PRINTS" id="PR00625">
    <property type="entry name" value="JDOMAIN"/>
</dbReference>
<comment type="caution">
    <text evidence="2">The sequence shown here is derived from an EMBL/GenBank/DDBJ whole genome shotgun (WGS) entry which is preliminary data.</text>
</comment>
<evidence type="ECO:0000313" key="3">
    <source>
        <dbReference type="Proteomes" id="UP001141552"/>
    </source>
</evidence>
<dbReference type="Proteomes" id="UP001141552">
    <property type="component" value="Unassembled WGS sequence"/>
</dbReference>
<proteinExistence type="predicted"/>
<accession>A0A9Q0IYZ3</accession>
<organism evidence="2 3">
    <name type="scientific">Turnera subulata</name>
    <dbReference type="NCBI Taxonomy" id="218843"/>
    <lineage>
        <taxon>Eukaryota</taxon>
        <taxon>Viridiplantae</taxon>
        <taxon>Streptophyta</taxon>
        <taxon>Embryophyta</taxon>
        <taxon>Tracheophyta</taxon>
        <taxon>Spermatophyta</taxon>
        <taxon>Magnoliopsida</taxon>
        <taxon>eudicotyledons</taxon>
        <taxon>Gunneridae</taxon>
        <taxon>Pentapetalae</taxon>
        <taxon>rosids</taxon>
        <taxon>fabids</taxon>
        <taxon>Malpighiales</taxon>
        <taxon>Passifloraceae</taxon>
        <taxon>Turnera</taxon>
    </lineage>
</organism>
<keyword evidence="3" id="KW-1185">Reference proteome</keyword>
<evidence type="ECO:0000313" key="2">
    <source>
        <dbReference type="EMBL" id="KAJ4822149.1"/>
    </source>
</evidence>